<dbReference type="GO" id="GO:0005634">
    <property type="term" value="C:nucleus"/>
    <property type="evidence" value="ECO:0007669"/>
    <property type="project" value="TreeGrafter"/>
</dbReference>
<dbReference type="AlphaFoldDB" id="A0A5N6EDB7"/>
<proteinExistence type="inferred from homology"/>
<protein>
    <submittedName>
        <fullName evidence="4">Nucleoside-diphosphate-sugar epimerase family protein</fullName>
    </submittedName>
</protein>
<dbReference type="Gene3D" id="3.40.50.720">
    <property type="entry name" value="NAD(P)-binding Rossmann-like Domain"/>
    <property type="match status" value="1"/>
</dbReference>
<feature type="domain" description="NmrA-like" evidence="3">
    <location>
        <begin position="11"/>
        <end position="279"/>
    </location>
</feature>
<keyword evidence="5" id="KW-1185">Reference proteome</keyword>
<accession>A0A5N6EDB7</accession>
<reference evidence="4 5" key="1">
    <citation type="submission" date="2019-04" db="EMBL/GenBank/DDBJ databases">
        <title>Fungal friends and foes A comparative genomics study of 23 Aspergillus species from section Flavi.</title>
        <authorList>
            <consortium name="DOE Joint Genome Institute"/>
            <person name="Kjaerbolling I."/>
            <person name="Vesth T.C."/>
            <person name="Frisvad J.C."/>
            <person name="Nybo J.L."/>
            <person name="Theobald S."/>
            <person name="Kildgaard S."/>
            <person name="Petersen T.I."/>
            <person name="Kuo A."/>
            <person name="Sato A."/>
            <person name="Lyhne E.K."/>
            <person name="Kogle M.E."/>
            <person name="Wiebenga A."/>
            <person name="Kun R.S."/>
            <person name="Lubbers R.J."/>
            <person name="Makela M.R."/>
            <person name="Barry K."/>
            <person name="Chovatia M."/>
            <person name="Clum A."/>
            <person name="Daum C."/>
            <person name="Haridas S."/>
            <person name="He G."/>
            <person name="LaButti K."/>
            <person name="Lipzen A."/>
            <person name="Mondo S."/>
            <person name="Pangilinan J."/>
            <person name="Riley R."/>
            <person name="Salamov A."/>
            <person name="Simmons B.A."/>
            <person name="Magnuson J.K."/>
            <person name="Henrissat B."/>
            <person name="Mortensen U.H."/>
            <person name="Larsen T.O."/>
            <person name="De vries R.P."/>
            <person name="Grigoriev I.V."/>
            <person name="Machida M."/>
            <person name="Baker S.E."/>
            <person name="Andersen M.R."/>
        </authorList>
    </citation>
    <scope>NUCLEOTIDE SEQUENCE [LARGE SCALE GENOMIC DNA]</scope>
    <source>
        <strain evidence="4 5">CBS 126849</strain>
    </source>
</reference>
<gene>
    <name evidence="4" type="ORF">BDV33DRAFT_208210</name>
</gene>
<evidence type="ECO:0000256" key="2">
    <source>
        <dbReference type="ARBA" id="ARBA00022857"/>
    </source>
</evidence>
<name>A0A5N6EDB7_9EURO</name>
<evidence type="ECO:0000313" key="5">
    <source>
        <dbReference type="Proteomes" id="UP000326799"/>
    </source>
</evidence>
<organism evidence="4 5">
    <name type="scientific">Aspergillus novoparasiticus</name>
    <dbReference type="NCBI Taxonomy" id="986946"/>
    <lineage>
        <taxon>Eukaryota</taxon>
        <taxon>Fungi</taxon>
        <taxon>Dikarya</taxon>
        <taxon>Ascomycota</taxon>
        <taxon>Pezizomycotina</taxon>
        <taxon>Eurotiomycetes</taxon>
        <taxon>Eurotiomycetidae</taxon>
        <taxon>Eurotiales</taxon>
        <taxon>Aspergillaceae</taxon>
        <taxon>Aspergillus</taxon>
        <taxon>Aspergillus subgen. Circumdati</taxon>
    </lineage>
</organism>
<dbReference type="PANTHER" id="PTHR42748:SF7">
    <property type="entry name" value="NMRA LIKE REDOX SENSOR 1-RELATED"/>
    <property type="match status" value="1"/>
</dbReference>
<evidence type="ECO:0000313" key="4">
    <source>
        <dbReference type="EMBL" id="KAB8215592.1"/>
    </source>
</evidence>
<comment type="similarity">
    <text evidence="1">Belongs to the NmrA-type oxidoreductase family.</text>
</comment>
<dbReference type="InterPro" id="IPR036291">
    <property type="entry name" value="NAD(P)-bd_dom_sf"/>
</dbReference>
<dbReference type="SUPFAM" id="SSF51735">
    <property type="entry name" value="NAD(P)-binding Rossmann-fold domains"/>
    <property type="match status" value="1"/>
</dbReference>
<dbReference type="EMBL" id="ML733499">
    <property type="protein sequence ID" value="KAB8215592.1"/>
    <property type="molecule type" value="Genomic_DNA"/>
</dbReference>
<sequence length="308" mass="34435">MSLADGNDASITGATGKQGGSVINNLLSLDADFEILAVTRDAQSNGAQQLLKKSSKIKLVEGNLDHPEDIFRQAQKVTTQHIWGVFSVQTPVPGLFKEDSEERQGKALVDAALNNNVKFFVYTYVDRGGDASIDNPTPVPHFINKHNIEHHLINRSKGTDMQWVILRPVAFLNNFTPDFFGSVFTTSWKIALRGKPLQLISVTDIGFFGAQAFLHPDEYKNRALSLAGDELSYDEMARVFKRVTGKDVPLTYGFLARLLMWAFKELGVMFRWFHDSGYKADVPALRRLHPGLKNFASWLETESGFLSK</sequence>
<dbReference type="InterPro" id="IPR051164">
    <property type="entry name" value="NmrA-like_oxidored"/>
</dbReference>
<dbReference type="FunFam" id="3.40.50.720:FF:000528">
    <property type="entry name" value="Nucleoside-diphosphate-sugar epimerase family protein"/>
    <property type="match status" value="1"/>
</dbReference>
<evidence type="ECO:0000256" key="1">
    <source>
        <dbReference type="ARBA" id="ARBA00006328"/>
    </source>
</evidence>
<dbReference type="Gene3D" id="3.90.25.10">
    <property type="entry name" value="UDP-galactose 4-epimerase, domain 1"/>
    <property type="match status" value="1"/>
</dbReference>
<dbReference type="Pfam" id="PF05368">
    <property type="entry name" value="NmrA"/>
    <property type="match status" value="1"/>
</dbReference>
<evidence type="ECO:0000259" key="3">
    <source>
        <dbReference type="Pfam" id="PF05368"/>
    </source>
</evidence>
<dbReference type="InterPro" id="IPR008030">
    <property type="entry name" value="NmrA-like"/>
</dbReference>
<keyword evidence="2" id="KW-0521">NADP</keyword>
<dbReference type="PANTHER" id="PTHR42748">
    <property type="entry name" value="NITROGEN METABOLITE REPRESSION PROTEIN NMRA FAMILY MEMBER"/>
    <property type="match status" value="1"/>
</dbReference>
<dbReference type="Proteomes" id="UP000326799">
    <property type="component" value="Unassembled WGS sequence"/>
</dbReference>